<dbReference type="Proteomes" id="UP000003146">
    <property type="component" value="Unassembled WGS sequence"/>
</dbReference>
<dbReference type="STRING" id="470145.BACCOP_01656"/>
<protein>
    <submittedName>
        <fullName evidence="1">Uncharacterized protein</fullName>
    </submittedName>
</protein>
<name>B3JIE4_9BACT</name>
<organism evidence="1 2">
    <name type="scientific">Phocaeicola coprocola DSM 17136</name>
    <dbReference type="NCBI Taxonomy" id="470145"/>
    <lineage>
        <taxon>Bacteria</taxon>
        <taxon>Pseudomonadati</taxon>
        <taxon>Bacteroidota</taxon>
        <taxon>Bacteroidia</taxon>
        <taxon>Bacteroidales</taxon>
        <taxon>Bacteroidaceae</taxon>
        <taxon>Phocaeicola</taxon>
    </lineage>
</organism>
<reference evidence="1 2" key="2">
    <citation type="submission" date="2008-04" db="EMBL/GenBank/DDBJ databases">
        <authorList>
            <person name="Fulton L."/>
            <person name="Clifton S."/>
            <person name="Fulton B."/>
            <person name="Xu J."/>
            <person name="Minx P."/>
            <person name="Pepin K.H."/>
            <person name="Johnson M."/>
            <person name="Thiruvilangam P."/>
            <person name="Bhonagiri V."/>
            <person name="Nash W.E."/>
            <person name="Mardis E.R."/>
            <person name="Wilson R.K."/>
        </authorList>
    </citation>
    <scope>NUCLEOTIDE SEQUENCE [LARGE SCALE GENOMIC DNA]</scope>
    <source>
        <strain evidence="1 2">DSM 17136</strain>
    </source>
</reference>
<dbReference type="EMBL" id="ABIY02000078">
    <property type="protein sequence ID" value="EDV01333.1"/>
    <property type="molecule type" value="Genomic_DNA"/>
</dbReference>
<gene>
    <name evidence="1" type="ORF">BACCOP_01656</name>
</gene>
<sequence length="43" mass="5301">MPYTYFRKKIFRKYVLIFTFFYMIGRRFCSSSVSELVFQGVPF</sequence>
<accession>B3JIE4</accession>
<dbReference type="HOGENOM" id="CLU_3229487_0_0_10"/>
<reference evidence="1 2" key="1">
    <citation type="submission" date="2008-04" db="EMBL/GenBank/DDBJ databases">
        <title>Draft genome sequence of Bacteroides coprocola (DSM 17136).</title>
        <authorList>
            <person name="Sudarsanam P."/>
            <person name="Ley R."/>
            <person name="Guruge J."/>
            <person name="Turnbaugh P.J."/>
            <person name="Mahowald M."/>
            <person name="Liep D."/>
            <person name="Gordon J."/>
        </authorList>
    </citation>
    <scope>NUCLEOTIDE SEQUENCE [LARGE SCALE GENOMIC DNA]</scope>
    <source>
        <strain evidence="1 2">DSM 17136</strain>
    </source>
</reference>
<dbReference type="AlphaFoldDB" id="B3JIE4"/>
<evidence type="ECO:0000313" key="2">
    <source>
        <dbReference type="Proteomes" id="UP000003146"/>
    </source>
</evidence>
<proteinExistence type="predicted"/>
<comment type="caution">
    <text evidence="1">The sequence shown here is derived from an EMBL/GenBank/DDBJ whole genome shotgun (WGS) entry which is preliminary data.</text>
</comment>
<evidence type="ECO:0000313" key="1">
    <source>
        <dbReference type="EMBL" id="EDV01333.1"/>
    </source>
</evidence>